<dbReference type="InterPro" id="IPR005302">
    <property type="entry name" value="MoCF_Sase_C"/>
</dbReference>
<gene>
    <name evidence="4" type="primary">hxB</name>
    <name evidence="7" type="ORF">NKR23_g7999</name>
</gene>
<dbReference type="SUPFAM" id="SSF141673">
    <property type="entry name" value="MOSC N-terminal domain-like"/>
    <property type="match status" value="1"/>
</dbReference>
<accession>A0AA38RA39</accession>
<dbReference type="Pfam" id="PF03476">
    <property type="entry name" value="MOSC_N"/>
    <property type="match status" value="1"/>
</dbReference>
<keyword evidence="8" id="KW-1185">Reference proteome</keyword>
<dbReference type="SUPFAM" id="SSF50800">
    <property type="entry name" value="PK beta-barrel domain-like"/>
    <property type="match status" value="1"/>
</dbReference>
<dbReference type="PANTHER" id="PTHR14237:SF80">
    <property type="entry name" value="MOLYBDENUM COFACTOR SULFURASE"/>
    <property type="match status" value="1"/>
</dbReference>
<dbReference type="InterPro" id="IPR011037">
    <property type="entry name" value="Pyrv_Knase-like_insert_dom_sf"/>
</dbReference>
<dbReference type="AlphaFoldDB" id="A0AA38RA39"/>
<sequence length="822" mass="89607">MGDLTESGYNASVEPFRDTEYPMLNGSVYLDHAGTTLYSKSLVDAFAADMTASLLGNPHSASTSSQESTSRIEDIRLKVLQFFHADPAEFDVVFVANATAGIKLVADAFRAAPAGFNYAYHQASHTSLIGVREEARNSVCLDDAQVESWLGGCGPFNTVGELATSLFAYPAQSNMDGRRYPLTWSKRLRETCPHSNGPFFTLLDAASLVSTSPLDLSDAESAPDFTVVSFYKIFGFPDLGALIVRRQAEAVFSHRSYFGGGTVDMVVCLKEQWHAPKSQFLHERLEDGTLPVHSIVALDAALGTHSRLFGTMDKVAAHTAYLSRRLHRGISSLRHGNGSPVCQVYSPESSASGAAIGCGPIIAFNILNQSGAWISLSEFEKLATLKQFHIRTGGVCNPGGIASALGLQPWEMKRNFSSGFRCGTENDIIAGKPTGIIRASLGAMSTISDVDSFVAFVEEFYREEQAPRILPEIPVQYEPLNKPVLHVDSITIYPLKSCGGYTVPANTSWEVRPEGLAWDREWCLVHRGSGQALSQKRYPKMALLRPVLDFARGELRVAYAGVVPSHIPREISVPLSNNPAVFKPLAPERSLSSRVCGEEISAQTYILEDINGFFTELLGVPCVLARFPPGGEGKSMRHSKAHLQKHQTSSKVKPLSTPGIFPAPPSPPDSDAENEQRKILLSNESPILAINLSSLEALNKEIVKTGGESVSASVFRANIVLSPPQDTSNDLAYREDSWSKLKIGQQEFKMLGACRRCHMVCINQETAAKGQEPFVTLSKTRRFDGKVFFGTHMGHIPPSHGRPSREAQNPTIRVGDPVFAEF</sequence>
<evidence type="ECO:0000256" key="4">
    <source>
        <dbReference type="HAMAP-Rule" id="MF_03050"/>
    </source>
</evidence>
<comment type="cofactor">
    <cofactor evidence="4">
        <name>pyridoxal 5'-phosphate</name>
        <dbReference type="ChEBI" id="CHEBI:597326"/>
    </cofactor>
</comment>
<dbReference type="InterPro" id="IPR005303">
    <property type="entry name" value="MOCOS_middle"/>
</dbReference>
<dbReference type="PROSITE" id="PS51340">
    <property type="entry name" value="MOSC"/>
    <property type="match status" value="1"/>
</dbReference>
<evidence type="ECO:0000256" key="5">
    <source>
        <dbReference type="SAM" id="MobiDB-lite"/>
    </source>
</evidence>
<feature type="domain" description="MOSC" evidence="6">
    <location>
        <begin position="655"/>
        <end position="821"/>
    </location>
</feature>
<dbReference type="Pfam" id="PF03473">
    <property type="entry name" value="MOSC"/>
    <property type="match status" value="1"/>
</dbReference>
<name>A0AA38RA39_9PEZI</name>
<comment type="caution">
    <text evidence="7">The sequence shown here is derived from an EMBL/GenBank/DDBJ whole genome shotgun (WGS) entry which is preliminary data.</text>
</comment>
<dbReference type="Pfam" id="PF00266">
    <property type="entry name" value="Aminotran_5"/>
    <property type="match status" value="1"/>
</dbReference>
<dbReference type="InterPro" id="IPR000192">
    <property type="entry name" value="Aminotrans_V_dom"/>
</dbReference>
<dbReference type="Proteomes" id="UP001174694">
    <property type="component" value="Unassembled WGS sequence"/>
</dbReference>
<dbReference type="GO" id="GO:0006777">
    <property type="term" value="P:Mo-molybdopterin cofactor biosynthetic process"/>
    <property type="evidence" value="ECO:0007669"/>
    <property type="project" value="UniProtKB-UniRule"/>
</dbReference>
<dbReference type="GO" id="GO:0008265">
    <property type="term" value="F:molybdenum cofactor sulfurtransferase activity"/>
    <property type="evidence" value="ECO:0007669"/>
    <property type="project" value="UniProtKB-UniRule"/>
</dbReference>
<comment type="catalytic activity">
    <reaction evidence="4">
        <text>Mo-molybdopterin + L-cysteine + AH2 = thio-Mo-molybdopterin + L-alanine + A + H2O</text>
        <dbReference type="Rhea" id="RHEA:42636"/>
        <dbReference type="ChEBI" id="CHEBI:13193"/>
        <dbReference type="ChEBI" id="CHEBI:15377"/>
        <dbReference type="ChEBI" id="CHEBI:17499"/>
        <dbReference type="ChEBI" id="CHEBI:35235"/>
        <dbReference type="ChEBI" id="CHEBI:57972"/>
        <dbReference type="ChEBI" id="CHEBI:71302"/>
        <dbReference type="ChEBI" id="CHEBI:82685"/>
        <dbReference type="EC" id="2.8.1.9"/>
    </reaction>
</comment>
<evidence type="ECO:0000256" key="3">
    <source>
        <dbReference type="ARBA" id="ARBA00023150"/>
    </source>
</evidence>
<feature type="modified residue" description="N6-(pyridoxal phosphate)lysine" evidence="4">
    <location>
        <position position="232"/>
    </location>
</feature>
<keyword evidence="3 4" id="KW-0501">Molybdenum cofactor biosynthesis</keyword>
<feature type="active site" evidence="4">
    <location>
        <position position="396"/>
    </location>
</feature>
<dbReference type="Gene3D" id="3.40.640.10">
    <property type="entry name" value="Type I PLP-dependent aspartate aminotransferase-like (Major domain)"/>
    <property type="match status" value="1"/>
</dbReference>
<organism evidence="7 8">
    <name type="scientific">Pleurostoma richardsiae</name>
    <dbReference type="NCBI Taxonomy" id="41990"/>
    <lineage>
        <taxon>Eukaryota</taxon>
        <taxon>Fungi</taxon>
        <taxon>Dikarya</taxon>
        <taxon>Ascomycota</taxon>
        <taxon>Pezizomycotina</taxon>
        <taxon>Sordariomycetes</taxon>
        <taxon>Sordariomycetidae</taxon>
        <taxon>Calosphaeriales</taxon>
        <taxon>Pleurostomataceae</taxon>
        <taxon>Pleurostoma</taxon>
    </lineage>
</organism>
<dbReference type="HAMAP" id="MF_03050">
    <property type="entry name" value="MOCOS"/>
    <property type="match status" value="1"/>
</dbReference>
<proteinExistence type="inferred from homology"/>
<keyword evidence="1 4" id="KW-0808">Transferase</keyword>
<dbReference type="EC" id="2.8.1.9" evidence="4"/>
<dbReference type="SUPFAM" id="SSF53383">
    <property type="entry name" value="PLP-dependent transferases"/>
    <property type="match status" value="1"/>
</dbReference>
<evidence type="ECO:0000256" key="1">
    <source>
        <dbReference type="ARBA" id="ARBA00022679"/>
    </source>
</evidence>
<feature type="region of interest" description="Disordered" evidence="5">
    <location>
        <begin position="631"/>
        <end position="675"/>
    </location>
</feature>
<dbReference type="InterPro" id="IPR028886">
    <property type="entry name" value="MoCo_sulfurase"/>
</dbReference>
<dbReference type="InterPro" id="IPR015424">
    <property type="entry name" value="PyrdxlP-dep_Trfase"/>
</dbReference>
<evidence type="ECO:0000259" key="6">
    <source>
        <dbReference type="PROSITE" id="PS51340"/>
    </source>
</evidence>
<dbReference type="GO" id="GO:0030151">
    <property type="term" value="F:molybdenum ion binding"/>
    <property type="evidence" value="ECO:0007669"/>
    <property type="project" value="UniProtKB-UniRule"/>
</dbReference>
<comment type="function">
    <text evidence="4">Sulfurates the molybdenum cofactor. Sulfation of molybdenum is essential for xanthine dehydrogenase (XDH) and aldehyde oxidase (ADO) enzymes in which molybdenum cofactor is liganded by 1 oxygen and 1 sulfur atom in active form.</text>
</comment>
<protein>
    <recommendedName>
        <fullName evidence="4">Molybdenum cofactor sulfurase</fullName>
        <shortName evidence="4">MCS</shortName>
        <shortName evidence="4">MOS</shortName>
        <shortName evidence="4">MoCo sulfurase</shortName>
        <ecNumber evidence="4">2.8.1.9</ecNumber>
    </recommendedName>
    <alternativeName>
        <fullName evidence="4">Molybdenum cofactor sulfurtransferase</fullName>
    </alternativeName>
</protein>
<evidence type="ECO:0000256" key="2">
    <source>
        <dbReference type="ARBA" id="ARBA00022898"/>
    </source>
</evidence>
<reference evidence="7" key="1">
    <citation type="submission" date="2022-07" db="EMBL/GenBank/DDBJ databases">
        <title>Fungi with potential for degradation of polypropylene.</title>
        <authorList>
            <person name="Gostincar C."/>
        </authorList>
    </citation>
    <scope>NUCLEOTIDE SEQUENCE</scope>
    <source>
        <strain evidence="7">EXF-13308</strain>
    </source>
</reference>
<dbReference type="Gene3D" id="3.90.1150.10">
    <property type="entry name" value="Aspartate Aminotransferase, domain 1"/>
    <property type="match status" value="1"/>
</dbReference>
<evidence type="ECO:0000313" key="7">
    <source>
        <dbReference type="EMBL" id="KAJ9139077.1"/>
    </source>
</evidence>
<feature type="compositionally biased region" description="Basic residues" evidence="5">
    <location>
        <begin position="636"/>
        <end position="645"/>
    </location>
</feature>
<dbReference type="GO" id="GO:0030170">
    <property type="term" value="F:pyridoxal phosphate binding"/>
    <property type="evidence" value="ECO:0007669"/>
    <property type="project" value="UniProtKB-UniRule"/>
</dbReference>
<feature type="region of interest" description="Disordered" evidence="5">
    <location>
        <begin position="794"/>
        <end position="813"/>
    </location>
</feature>
<dbReference type="PANTHER" id="PTHR14237">
    <property type="entry name" value="MOLYBDOPTERIN COFACTOR SULFURASE MOSC"/>
    <property type="match status" value="1"/>
</dbReference>
<dbReference type="GO" id="GO:0016829">
    <property type="term" value="F:lyase activity"/>
    <property type="evidence" value="ECO:0007669"/>
    <property type="project" value="UniProtKB-UniRule"/>
</dbReference>
<evidence type="ECO:0000313" key="8">
    <source>
        <dbReference type="Proteomes" id="UP001174694"/>
    </source>
</evidence>
<comment type="similarity">
    <text evidence="4">Belongs to the class-V pyridoxal-phosphate-dependent aminotransferase family. MOCOS subfamily.</text>
</comment>
<dbReference type="InterPro" id="IPR015422">
    <property type="entry name" value="PyrdxlP-dep_Trfase_small"/>
</dbReference>
<keyword evidence="2 4" id="KW-0663">Pyridoxal phosphate</keyword>
<dbReference type="EMBL" id="JANBVO010000027">
    <property type="protein sequence ID" value="KAJ9139077.1"/>
    <property type="molecule type" value="Genomic_DNA"/>
</dbReference>
<dbReference type="InterPro" id="IPR015421">
    <property type="entry name" value="PyrdxlP-dep_Trfase_major"/>
</dbReference>